<feature type="non-terminal residue" evidence="1">
    <location>
        <position position="563"/>
    </location>
</feature>
<comment type="caution">
    <text evidence="1">The sequence shown here is derived from an EMBL/GenBank/DDBJ whole genome shotgun (WGS) entry which is preliminary data.</text>
</comment>
<reference evidence="1" key="1">
    <citation type="journal article" date="2015" name="Nature">
        <title>Complex archaea that bridge the gap between prokaryotes and eukaryotes.</title>
        <authorList>
            <person name="Spang A."/>
            <person name="Saw J.H."/>
            <person name="Jorgensen S.L."/>
            <person name="Zaremba-Niedzwiedzka K."/>
            <person name="Martijn J."/>
            <person name="Lind A.E."/>
            <person name="van Eijk R."/>
            <person name="Schleper C."/>
            <person name="Guy L."/>
            <person name="Ettema T.J."/>
        </authorList>
    </citation>
    <scope>NUCLEOTIDE SEQUENCE</scope>
</reference>
<protein>
    <recommendedName>
        <fullName evidence="2">Peptidase S74 domain-containing protein</fullName>
    </recommendedName>
</protein>
<accession>A0A0F9N7I4</accession>
<proteinExistence type="predicted"/>
<organism evidence="1">
    <name type="scientific">marine sediment metagenome</name>
    <dbReference type="NCBI Taxonomy" id="412755"/>
    <lineage>
        <taxon>unclassified sequences</taxon>
        <taxon>metagenomes</taxon>
        <taxon>ecological metagenomes</taxon>
    </lineage>
</organism>
<gene>
    <name evidence="1" type="ORF">LCGC14_1370520</name>
</gene>
<sequence>MTQFTSLFDPFAIHFSSFAGDVYTLDTASITLTAGTMTANALTTTGLTTTGELLITAPSGNSYKFQQGGANANFMGITGTALNTETRISLHAGTGDGGDNVLFEIFGFGDVDAVAASGDIHRLQIGWDQSQYIITTNKTNSGVAKDLVISTHGNTDQLKLDTDGSILMATGNLTVSGGNRITAGAMSIIGTGTDAVLTMDGSSTDAGMFTYESDNALFILNRAVQMDSGLTVNITTLVVDSVASTLNGTNLAGDNTNFNIFLGTDSFSNDGGEFNIGFGFESGKNNDTTGATFEGDRNIYMGYQSGAGLTGGSNNTGTANVGIGYRTLRLNTTGNENFALGFEALSRNTSGSRNTAIGSLSMNLATTHSDNVALGSNTMSKTTTGASNNTVIGSTAGQWISSGDNNINIGYRCARFNQTGSKNTVIGTQAGGTGGGAVSSYDQGTYIGYFSGNNITTGDRNIFLGINSGASQTTNSDLLIIDRALAAGVRASTADELANAILYGVMADTAANQSLRVNAELILAESGTAGDYASFVTDGDGALTITTVDSDGAATADKVNAIW</sequence>
<evidence type="ECO:0008006" key="2">
    <source>
        <dbReference type="Google" id="ProtNLM"/>
    </source>
</evidence>
<dbReference type="EMBL" id="LAZR01008649">
    <property type="protein sequence ID" value="KKM77392.1"/>
    <property type="molecule type" value="Genomic_DNA"/>
</dbReference>
<evidence type="ECO:0000313" key="1">
    <source>
        <dbReference type="EMBL" id="KKM77392.1"/>
    </source>
</evidence>
<name>A0A0F9N7I4_9ZZZZ</name>
<dbReference type="AlphaFoldDB" id="A0A0F9N7I4"/>